<keyword evidence="5" id="KW-0732">Signal</keyword>
<evidence type="ECO:0000256" key="3">
    <source>
        <dbReference type="ARBA" id="ARBA00022448"/>
    </source>
</evidence>
<evidence type="ECO:0000256" key="5">
    <source>
        <dbReference type="ARBA" id="ARBA00022729"/>
    </source>
</evidence>
<evidence type="ECO:0000256" key="1">
    <source>
        <dbReference type="ARBA" id="ARBA00004196"/>
    </source>
</evidence>
<dbReference type="RefSeq" id="WP_319845316.1">
    <property type="nucleotide sequence ID" value="NZ_JAXAFJ010000009.1"/>
</dbReference>
<proteinExistence type="inferred from homology"/>
<dbReference type="PANTHER" id="PTHR42953">
    <property type="entry name" value="HIGH-AFFINITY ZINC UPTAKE SYSTEM PROTEIN ZNUA-RELATED"/>
    <property type="match status" value="1"/>
</dbReference>
<feature type="region of interest" description="Disordered" evidence="7">
    <location>
        <begin position="89"/>
        <end position="151"/>
    </location>
</feature>
<comment type="caution">
    <text evidence="8">The sequence shown here is derived from an EMBL/GenBank/DDBJ whole genome shotgun (WGS) entry which is preliminary data.</text>
</comment>
<dbReference type="PRINTS" id="PR00691">
    <property type="entry name" value="ADHESINB"/>
</dbReference>
<gene>
    <name evidence="8" type="ORF">SCD90_14060</name>
</gene>
<keyword evidence="9" id="KW-1185">Reference proteome</keyword>
<keyword evidence="4" id="KW-0479">Metal-binding</keyword>
<dbReference type="EMBL" id="JAXAFJ010000009">
    <property type="protein sequence ID" value="MDX6807192.1"/>
    <property type="molecule type" value="Genomic_DNA"/>
</dbReference>
<dbReference type="Proteomes" id="UP001274321">
    <property type="component" value="Unassembled WGS sequence"/>
</dbReference>
<dbReference type="InterPro" id="IPR006127">
    <property type="entry name" value="ZnuA-like"/>
</dbReference>
<evidence type="ECO:0000313" key="9">
    <source>
        <dbReference type="Proteomes" id="UP001274321"/>
    </source>
</evidence>
<name>A0ABU4RQR5_9HYPH</name>
<comment type="subcellular location">
    <subcellularLocation>
        <location evidence="1">Cell envelope</location>
    </subcellularLocation>
</comment>
<dbReference type="CDD" id="cd01137">
    <property type="entry name" value="PsaA"/>
    <property type="match status" value="1"/>
</dbReference>
<dbReference type="PANTHER" id="PTHR42953:SF1">
    <property type="entry name" value="METAL-BINDING PROTEIN HI_0362-RELATED"/>
    <property type="match status" value="1"/>
</dbReference>
<evidence type="ECO:0000313" key="8">
    <source>
        <dbReference type="EMBL" id="MDX6807192.1"/>
    </source>
</evidence>
<dbReference type="InterPro" id="IPR050492">
    <property type="entry name" value="Bact_metal-bind_prot9"/>
</dbReference>
<dbReference type="PRINTS" id="PR00690">
    <property type="entry name" value="ADHESNFAMILY"/>
</dbReference>
<evidence type="ECO:0000256" key="4">
    <source>
        <dbReference type="ARBA" id="ARBA00022723"/>
    </source>
</evidence>
<dbReference type="InterPro" id="IPR006128">
    <property type="entry name" value="Lipoprotein_PsaA-like"/>
</dbReference>
<keyword evidence="3 6" id="KW-0813">Transport</keyword>
<sequence length="320" mass="34058">MPDVAQAQEKLSTIASFSILADIVENVGGERVEVRTLVGPGGDAHVYTPTPADAKAVAGAKLLFVNGLGFEGWMERLVEASGSKAQIVTASEGVTPRSMEEEEGHDHEGEKGHDHEAGHGDKGHDHGHEVAEGKAHGHDDAHDHGENDPHAFQSIANGKIYVGNIRDALIAADPAGKAEYEANATAYLAKLDEVDAQIRAAAEKIPATDRKIITSHDAFGYFGEAYGFTFLAPQGVSTDAEASAKDVATLVKQIRKEKVKAVFVENVTDKRLIQQISRESGAEMGGELYSDALSAKDGPAGTYIDLFRHNIKTLSAALTR</sequence>
<protein>
    <submittedName>
        <fullName evidence="8">Zinc ABC transporter substrate-binding protein</fullName>
    </submittedName>
</protein>
<dbReference type="InterPro" id="IPR006129">
    <property type="entry name" value="AdhesinB"/>
</dbReference>
<organism evidence="8 9">
    <name type="scientific">Terrihabitans rhizophilus</name>
    <dbReference type="NCBI Taxonomy" id="3092662"/>
    <lineage>
        <taxon>Bacteria</taxon>
        <taxon>Pseudomonadati</taxon>
        <taxon>Pseudomonadota</taxon>
        <taxon>Alphaproteobacteria</taxon>
        <taxon>Hyphomicrobiales</taxon>
        <taxon>Terrihabitans</taxon>
    </lineage>
</organism>
<dbReference type="Pfam" id="PF01297">
    <property type="entry name" value="ZnuA"/>
    <property type="match status" value="1"/>
</dbReference>
<feature type="compositionally biased region" description="Basic and acidic residues" evidence="7">
    <location>
        <begin position="104"/>
        <end position="149"/>
    </location>
</feature>
<dbReference type="Gene3D" id="3.40.50.1980">
    <property type="entry name" value="Nitrogenase molybdenum iron protein domain"/>
    <property type="match status" value="2"/>
</dbReference>
<evidence type="ECO:0000256" key="6">
    <source>
        <dbReference type="RuleBase" id="RU003512"/>
    </source>
</evidence>
<dbReference type="SUPFAM" id="SSF53807">
    <property type="entry name" value="Helical backbone' metal receptor"/>
    <property type="match status" value="1"/>
</dbReference>
<accession>A0ABU4RQR5</accession>
<evidence type="ECO:0000256" key="2">
    <source>
        <dbReference type="ARBA" id="ARBA00011028"/>
    </source>
</evidence>
<reference evidence="8 9" key="1">
    <citation type="submission" date="2023-11" db="EMBL/GenBank/DDBJ databases">
        <authorList>
            <person name="Bao R."/>
        </authorList>
    </citation>
    <scope>NUCLEOTIDE SEQUENCE [LARGE SCALE GENOMIC DNA]</scope>
    <source>
        <strain evidence="8 9">PJ23</strain>
    </source>
</reference>
<evidence type="ECO:0000256" key="7">
    <source>
        <dbReference type="SAM" id="MobiDB-lite"/>
    </source>
</evidence>
<comment type="similarity">
    <text evidence="2 6">Belongs to the bacterial solute-binding protein 9 family.</text>
</comment>